<evidence type="ECO:0000313" key="2">
    <source>
        <dbReference type="Proteomes" id="UP001374535"/>
    </source>
</evidence>
<evidence type="ECO:0000313" key="1">
    <source>
        <dbReference type="EMBL" id="WVY96825.1"/>
    </source>
</evidence>
<organism evidence="1 2">
    <name type="scientific">Vigna mungo</name>
    <name type="common">Black gram</name>
    <name type="synonym">Phaseolus mungo</name>
    <dbReference type="NCBI Taxonomy" id="3915"/>
    <lineage>
        <taxon>Eukaryota</taxon>
        <taxon>Viridiplantae</taxon>
        <taxon>Streptophyta</taxon>
        <taxon>Embryophyta</taxon>
        <taxon>Tracheophyta</taxon>
        <taxon>Spermatophyta</taxon>
        <taxon>Magnoliopsida</taxon>
        <taxon>eudicotyledons</taxon>
        <taxon>Gunneridae</taxon>
        <taxon>Pentapetalae</taxon>
        <taxon>rosids</taxon>
        <taxon>fabids</taxon>
        <taxon>Fabales</taxon>
        <taxon>Fabaceae</taxon>
        <taxon>Papilionoideae</taxon>
        <taxon>50 kb inversion clade</taxon>
        <taxon>NPAAA clade</taxon>
        <taxon>indigoferoid/millettioid clade</taxon>
        <taxon>Phaseoleae</taxon>
        <taxon>Vigna</taxon>
    </lineage>
</organism>
<protein>
    <submittedName>
        <fullName evidence="1">Uncharacterized protein</fullName>
    </submittedName>
</protein>
<reference evidence="1 2" key="1">
    <citation type="journal article" date="2023" name="Life. Sci Alliance">
        <title>Evolutionary insights into 3D genome organization and epigenetic landscape of Vigna mungo.</title>
        <authorList>
            <person name="Junaid A."/>
            <person name="Singh B."/>
            <person name="Bhatia S."/>
        </authorList>
    </citation>
    <scope>NUCLEOTIDE SEQUENCE [LARGE SCALE GENOMIC DNA]</scope>
    <source>
        <strain evidence="1">Urdbean</strain>
    </source>
</reference>
<keyword evidence="2" id="KW-1185">Reference proteome</keyword>
<sequence length="124" mass="14191">PQISLSICPQNLKNLSQYLLNFRVPSTTTFSLFTIPNFSSLHCNLESLQKLVLTKVIFIDDDAFSKAFLTADQARFIKLLQQRVETLERELDASPLPLALAPRNDKLRPLIKSPNRTHWRAGKR</sequence>
<dbReference type="PANTHER" id="PTHR36080">
    <property type="entry name" value="DBJ|BAA96220.1"/>
    <property type="match status" value="1"/>
</dbReference>
<dbReference type="AlphaFoldDB" id="A0AAQ3MTS3"/>
<name>A0AAQ3MTS3_VIGMU</name>
<dbReference type="Proteomes" id="UP001374535">
    <property type="component" value="Chromosome 9"/>
</dbReference>
<accession>A0AAQ3MTS3</accession>
<dbReference type="PANTHER" id="PTHR36080:SF1">
    <property type="entry name" value="DBJ|BAA96220.1"/>
    <property type="match status" value="1"/>
</dbReference>
<feature type="non-terminal residue" evidence="1">
    <location>
        <position position="1"/>
    </location>
</feature>
<proteinExistence type="predicted"/>
<dbReference type="EMBL" id="CP144692">
    <property type="protein sequence ID" value="WVY96825.1"/>
    <property type="molecule type" value="Genomic_DNA"/>
</dbReference>
<gene>
    <name evidence="1" type="ORF">V8G54_028976</name>
</gene>